<dbReference type="SUPFAM" id="SSF54616">
    <property type="entry name" value="DNA-binding domain of Mlu1-box binding protein MBP1"/>
    <property type="match status" value="1"/>
</dbReference>
<keyword evidence="1" id="KW-0677">Repeat</keyword>
<feature type="region of interest" description="Disordered" evidence="5">
    <location>
        <begin position="695"/>
        <end position="718"/>
    </location>
</feature>
<feature type="coiled-coil region" evidence="4">
    <location>
        <begin position="528"/>
        <end position="572"/>
    </location>
</feature>
<proteinExistence type="predicted"/>
<evidence type="ECO:0000313" key="7">
    <source>
        <dbReference type="EMBL" id="RKP07095.1"/>
    </source>
</evidence>
<dbReference type="InterPro" id="IPR036770">
    <property type="entry name" value="Ankyrin_rpt-contain_sf"/>
</dbReference>
<feature type="repeat" description="ANK" evidence="3">
    <location>
        <begin position="409"/>
        <end position="441"/>
    </location>
</feature>
<feature type="domain" description="HTH APSES-type" evidence="6">
    <location>
        <begin position="16"/>
        <end position="122"/>
    </location>
</feature>
<feature type="compositionally biased region" description="Basic residues" evidence="5">
    <location>
        <begin position="194"/>
        <end position="215"/>
    </location>
</feature>
<dbReference type="AlphaFoldDB" id="A0A4P9XMI4"/>
<dbReference type="Pfam" id="PF04383">
    <property type="entry name" value="KilA-N"/>
    <property type="match status" value="1"/>
</dbReference>
<dbReference type="PANTHER" id="PTHR43828:SF15">
    <property type="entry name" value="TRANSCRIPTION FACTOR MBP1"/>
    <property type="match status" value="1"/>
</dbReference>
<accession>A0A4P9XMI4</accession>
<dbReference type="Gene3D" id="3.10.260.10">
    <property type="entry name" value="Transcription regulator HTH, APSES-type DNA-binding domain"/>
    <property type="match status" value="1"/>
</dbReference>
<sequence>MERVAGAAAAPPPAQIFKATYSGVPVYEMMCNGVAVMRRREDAFMNATQILKVARFDKPKRTRILEREVQTGPHEKVQGGYGKYQGTWVSMQRSVELAEQYGAYDDLRPIIEFRPEEHPSPPPAPKHIPAPPGTREPKIKRPRGRPRKPLRRIPPARKRRRNAEVGDLDDLDNQSVSGDDEVSVVDSNGAGFRQPHRQYHPSYVRRGRGHRRQRSRSYGLAGGHGGEEENATSNTEDEEMDDYAGHAAMERAQQYARELLEYFGSDSRQIPPLLLQPKPELDLDMVIDDESHTALHWAAATARIQLVRQLLRRGASVRQLNDRGQTPLVRSVLFSNNSDLKTFPDLLEMLQRTVTMRDDQGRTVMHHVALTAGMRGKVHAARYYMDCLLEMLTRTLKDPGRVIDLQDDNGDSALHIAARISNRIMVKRLLDAGASTTICNKLGESTRSLILDLEHRIARPASTNAGLEWRAGLSSLYSSARSLPTRVSDISASAQGRARSFLMPRVTEMVDQMRGEHMAELRARDIELQEANETLASVTSKLEETQRRIAELDWQEEVLGAAEAQVQRLECRIRRRLARKEQRAWREALDQQSSQSTTAGLANGTTADDHALDGAKHETTDEREHVRARIAALKQARETSLDMLVQLHGSSGSRRRIEDYKRLIASCCNVPLEEVDGMLDTLLYAVETENTFSDVTERQVKQPVPPLPFASSQETVET</sequence>
<organism evidence="7 8">
    <name type="scientific">Thamnocephalis sphaerospora</name>
    <dbReference type="NCBI Taxonomy" id="78915"/>
    <lineage>
        <taxon>Eukaryota</taxon>
        <taxon>Fungi</taxon>
        <taxon>Fungi incertae sedis</taxon>
        <taxon>Zoopagomycota</taxon>
        <taxon>Zoopagomycotina</taxon>
        <taxon>Zoopagomycetes</taxon>
        <taxon>Zoopagales</taxon>
        <taxon>Sigmoideomycetaceae</taxon>
        <taxon>Thamnocephalis</taxon>
    </lineage>
</organism>
<dbReference type="STRING" id="78915.A0A4P9XMI4"/>
<gene>
    <name evidence="7" type="ORF">THASP1DRAFT_17577</name>
</gene>
<dbReference type="SMART" id="SM00248">
    <property type="entry name" value="ANK"/>
    <property type="match status" value="2"/>
</dbReference>
<dbReference type="Proteomes" id="UP000271241">
    <property type="component" value="Unassembled WGS sequence"/>
</dbReference>
<dbReference type="InterPro" id="IPR003163">
    <property type="entry name" value="Tscrpt_reg_HTH_APSES-type"/>
</dbReference>
<evidence type="ECO:0000256" key="4">
    <source>
        <dbReference type="SAM" id="Coils"/>
    </source>
</evidence>
<dbReference type="PROSITE" id="PS51299">
    <property type="entry name" value="HTH_APSES"/>
    <property type="match status" value="1"/>
</dbReference>
<evidence type="ECO:0000256" key="1">
    <source>
        <dbReference type="ARBA" id="ARBA00022737"/>
    </source>
</evidence>
<feature type="region of interest" description="Disordered" evidence="5">
    <location>
        <begin position="586"/>
        <end position="625"/>
    </location>
</feature>
<dbReference type="SUPFAM" id="SSF48403">
    <property type="entry name" value="Ankyrin repeat"/>
    <property type="match status" value="1"/>
</dbReference>
<dbReference type="PROSITE" id="PS50297">
    <property type="entry name" value="ANK_REP_REGION"/>
    <property type="match status" value="2"/>
</dbReference>
<feature type="repeat" description="ANK" evidence="3">
    <location>
        <begin position="290"/>
        <end position="322"/>
    </location>
</feature>
<dbReference type="Gene3D" id="1.25.40.20">
    <property type="entry name" value="Ankyrin repeat-containing domain"/>
    <property type="match status" value="1"/>
</dbReference>
<dbReference type="InterPro" id="IPR002110">
    <property type="entry name" value="Ankyrin_rpt"/>
</dbReference>
<reference evidence="8" key="1">
    <citation type="journal article" date="2018" name="Nat. Microbiol.">
        <title>Leveraging single-cell genomics to expand the fungal tree of life.</title>
        <authorList>
            <person name="Ahrendt S.R."/>
            <person name="Quandt C.A."/>
            <person name="Ciobanu D."/>
            <person name="Clum A."/>
            <person name="Salamov A."/>
            <person name="Andreopoulos B."/>
            <person name="Cheng J.F."/>
            <person name="Woyke T."/>
            <person name="Pelin A."/>
            <person name="Henrissat B."/>
            <person name="Reynolds N.K."/>
            <person name="Benny G.L."/>
            <person name="Smith M.E."/>
            <person name="James T.Y."/>
            <person name="Grigoriev I.V."/>
        </authorList>
    </citation>
    <scope>NUCLEOTIDE SEQUENCE [LARGE SCALE GENOMIC DNA]</scope>
    <source>
        <strain evidence="8">RSA 1356</strain>
    </source>
</reference>
<dbReference type="GO" id="GO:0033309">
    <property type="term" value="C:SBF transcription complex"/>
    <property type="evidence" value="ECO:0007669"/>
    <property type="project" value="TreeGrafter"/>
</dbReference>
<feature type="compositionally biased region" description="Basic residues" evidence="5">
    <location>
        <begin position="138"/>
        <end position="161"/>
    </location>
</feature>
<feature type="compositionally biased region" description="Polar residues" evidence="5">
    <location>
        <begin position="590"/>
        <end position="606"/>
    </location>
</feature>
<feature type="compositionally biased region" description="Acidic residues" evidence="5">
    <location>
        <begin position="166"/>
        <end position="183"/>
    </location>
</feature>
<evidence type="ECO:0000256" key="5">
    <source>
        <dbReference type="SAM" id="MobiDB-lite"/>
    </source>
</evidence>
<keyword evidence="4" id="KW-0175">Coiled coil</keyword>
<dbReference type="SMART" id="SM01252">
    <property type="entry name" value="KilA-N"/>
    <property type="match status" value="1"/>
</dbReference>
<evidence type="ECO:0000256" key="2">
    <source>
        <dbReference type="ARBA" id="ARBA00023043"/>
    </source>
</evidence>
<dbReference type="EMBL" id="KZ992767">
    <property type="protein sequence ID" value="RKP07095.1"/>
    <property type="molecule type" value="Genomic_DNA"/>
</dbReference>
<dbReference type="PROSITE" id="PS50088">
    <property type="entry name" value="ANK_REPEAT"/>
    <property type="match status" value="2"/>
</dbReference>
<dbReference type="InterPro" id="IPR018004">
    <property type="entry name" value="KilA/APSES_HTH"/>
</dbReference>
<dbReference type="InterPro" id="IPR036887">
    <property type="entry name" value="HTH_APSES_sf"/>
</dbReference>
<feature type="region of interest" description="Disordered" evidence="5">
    <location>
        <begin position="113"/>
        <end position="239"/>
    </location>
</feature>
<dbReference type="Pfam" id="PF00023">
    <property type="entry name" value="Ank"/>
    <property type="match status" value="2"/>
</dbReference>
<dbReference type="GO" id="GO:0003677">
    <property type="term" value="F:DNA binding"/>
    <property type="evidence" value="ECO:0007669"/>
    <property type="project" value="InterPro"/>
</dbReference>
<keyword evidence="8" id="KW-1185">Reference proteome</keyword>
<dbReference type="FunFam" id="3.10.260.10:FF:000001">
    <property type="entry name" value="APSES transcription factor (MbpA)"/>
    <property type="match status" value="1"/>
</dbReference>
<feature type="compositionally biased region" description="Basic and acidic residues" evidence="5">
    <location>
        <begin position="607"/>
        <end position="625"/>
    </location>
</feature>
<evidence type="ECO:0000313" key="8">
    <source>
        <dbReference type="Proteomes" id="UP000271241"/>
    </source>
</evidence>
<dbReference type="OrthoDB" id="6718656at2759"/>
<evidence type="ECO:0000256" key="3">
    <source>
        <dbReference type="PROSITE-ProRule" id="PRU00023"/>
    </source>
</evidence>
<keyword evidence="2 3" id="KW-0040">ANK repeat</keyword>
<name>A0A4P9XMI4_9FUNG</name>
<dbReference type="GO" id="GO:0030907">
    <property type="term" value="C:MBF transcription complex"/>
    <property type="evidence" value="ECO:0007669"/>
    <property type="project" value="TreeGrafter"/>
</dbReference>
<dbReference type="PANTHER" id="PTHR43828">
    <property type="entry name" value="ASPARAGINASE"/>
    <property type="match status" value="1"/>
</dbReference>
<feature type="compositionally biased region" description="Pro residues" evidence="5">
    <location>
        <begin position="120"/>
        <end position="134"/>
    </location>
</feature>
<dbReference type="GO" id="GO:0001228">
    <property type="term" value="F:DNA-binding transcription activator activity, RNA polymerase II-specific"/>
    <property type="evidence" value="ECO:0007669"/>
    <property type="project" value="UniProtKB-ARBA"/>
</dbReference>
<dbReference type="InterPro" id="IPR051642">
    <property type="entry name" value="SWI6-like"/>
</dbReference>
<evidence type="ECO:0000259" key="6">
    <source>
        <dbReference type="PROSITE" id="PS51299"/>
    </source>
</evidence>
<protein>
    <recommendedName>
        <fullName evidence="6">HTH APSES-type domain-containing protein</fullName>
    </recommendedName>
</protein>